<dbReference type="OrthoDB" id="9809338at2"/>
<dbReference type="InterPro" id="IPR009057">
    <property type="entry name" value="Homeodomain-like_sf"/>
</dbReference>
<dbReference type="GO" id="GO:0043565">
    <property type="term" value="F:sequence-specific DNA binding"/>
    <property type="evidence" value="ECO:0007669"/>
    <property type="project" value="InterPro"/>
</dbReference>
<dbReference type="InterPro" id="IPR037923">
    <property type="entry name" value="HTH-like"/>
</dbReference>
<dbReference type="InterPro" id="IPR050204">
    <property type="entry name" value="AraC_XylS_family_regulators"/>
</dbReference>
<dbReference type="STRING" id="1926881.BTJ39_06630"/>
<evidence type="ECO:0000313" key="6">
    <source>
        <dbReference type="Proteomes" id="UP000190667"/>
    </source>
</evidence>
<evidence type="ECO:0000259" key="4">
    <source>
        <dbReference type="PROSITE" id="PS01124"/>
    </source>
</evidence>
<dbReference type="Pfam" id="PF02311">
    <property type="entry name" value="AraC_binding"/>
    <property type="match status" value="1"/>
</dbReference>
<sequence>MPSPTPHWVSLTHDAVSGIEAIRAHFTGHAYDPHFHDSYLVGVTEQGVQQFHSRRQRHRSRPGTSFLLEPGDLHDGDAIDEQGFTYRMLYLAPQWLQAEMANIWQDKLPAGELQFAATLAQDKRLAAAVFHACQTFFDDESALIKEAGLQQLLTNLVRHQRWFSPQRVAAAPRLAYALRDYLCDNLAENITLQQAAHALQADRFRLTRAFQAEFGLSPHAWLIQKRLNAARQMLACGMQPAAVAFQTGFADQSHLGRWFRRAFQLTPARYRQRCTNLPDVAS</sequence>
<dbReference type="GO" id="GO:0003700">
    <property type="term" value="F:DNA-binding transcription factor activity"/>
    <property type="evidence" value="ECO:0007669"/>
    <property type="project" value="InterPro"/>
</dbReference>
<feature type="domain" description="HTH araC/xylS-type" evidence="4">
    <location>
        <begin position="176"/>
        <end position="273"/>
    </location>
</feature>
<reference evidence="5 6" key="1">
    <citation type="submission" date="2016-12" db="EMBL/GenBank/DDBJ databases">
        <title>Izhakiella australiana sp. nov. of genus Izhakiella isolated from Australian desert.</title>
        <authorList>
            <person name="Ji M."/>
        </authorList>
    </citation>
    <scope>NUCLEOTIDE SEQUENCE [LARGE SCALE GENOMIC DNA]</scope>
    <source>
        <strain evidence="5 6">D4N98</strain>
    </source>
</reference>
<dbReference type="Gene3D" id="1.10.10.60">
    <property type="entry name" value="Homeodomain-like"/>
    <property type="match status" value="1"/>
</dbReference>
<dbReference type="SUPFAM" id="SSF46689">
    <property type="entry name" value="Homeodomain-like"/>
    <property type="match status" value="2"/>
</dbReference>
<name>A0A1S8YNL2_9GAMM</name>
<evidence type="ECO:0000256" key="1">
    <source>
        <dbReference type="ARBA" id="ARBA00023015"/>
    </source>
</evidence>
<dbReference type="Pfam" id="PF12833">
    <property type="entry name" value="HTH_18"/>
    <property type="match status" value="1"/>
</dbReference>
<keyword evidence="1" id="KW-0805">Transcription regulation</keyword>
<keyword evidence="2" id="KW-0238">DNA-binding</keyword>
<accession>A0A1S8YNL2</accession>
<dbReference type="PROSITE" id="PS01124">
    <property type="entry name" value="HTH_ARAC_FAMILY_2"/>
    <property type="match status" value="1"/>
</dbReference>
<dbReference type="AlphaFoldDB" id="A0A1S8YNL2"/>
<dbReference type="PANTHER" id="PTHR46796:SF2">
    <property type="entry name" value="TRANSCRIPTIONAL REGULATORY PROTEIN"/>
    <property type="match status" value="1"/>
</dbReference>
<dbReference type="Proteomes" id="UP000190667">
    <property type="component" value="Unassembled WGS sequence"/>
</dbReference>
<gene>
    <name evidence="5" type="ORF">BTJ39_06630</name>
</gene>
<dbReference type="InterPro" id="IPR003313">
    <property type="entry name" value="AraC-bd"/>
</dbReference>
<dbReference type="EMBL" id="MRUL01000003">
    <property type="protein sequence ID" value="OON40751.1"/>
    <property type="molecule type" value="Genomic_DNA"/>
</dbReference>
<dbReference type="SMART" id="SM00342">
    <property type="entry name" value="HTH_ARAC"/>
    <property type="match status" value="1"/>
</dbReference>
<protein>
    <submittedName>
        <fullName evidence="5">AraC family transcriptional regulator</fullName>
    </submittedName>
</protein>
<keyword evidence="3" id="KW-0804">Transcription</keyword>
<proteinExistence type="predicted"/>
<dbReference type="PANTHER" id="PTHR46796">
    <property type="entry name" value="HTH-TYPE TRANSCRIPTIONAL ACTIVATOR RHAS-RELATED"/>
    <property type="match status" value="1"/>
</dbReference>
<dbReference type="SUPFAM" id="SSF51215">
    <property type="entry name" value="Regulatory protein AraC"/>
    <property type="match status" value="1"/>
</dbReference>
<evidence type="ECO:0000256" key="3">
    <source>
        <dbReference type="ARBA" id="ARBA00023163"/>
    </source>
</evidence>
<comment type="caution">
    <text evidence="5">The sequence shown here is derived from an EMBL/GenBank/DDBJ whole genome shotgun (WGS) entry which is preliminary data.</text>
</comment>
<keyword evidence="6" id="KW-1185">Reference proteome</keyword>
<evidence type="ECO:0000256" key="2">
    <source>
        <dbReference type="ARBA" id="ARBA00023125"/>
    </source>
</evidence>
<dbReference type="InterPro" id="IPR018060">
    <property type="entry name" value="HTH_AraC"/>
</dbReference>
<dbReference type="RefSeq" id="WP_078001895.1">
    <property type="nucleotide sequence ID" value="NZ_MRUL01000003.1"/>
</dbReference>
<organism evidence="5 6">
    <name type="scientific">Izhakiella australiensis</name>
    <dbReference type="NCBI Taxonomy" id="1926881"/>
    <lineage>
        <taxon>Bacteria</taxon>
        <taxon>Pseudomonadati</taxon>
        <taxon>Pseudomonadota</taxon>
        <taxon>Gammaproteobacteria</taxon>
        <taxon>Enterobacterales</taxon>
        <taxon>Erwiniaceae</taxon>
        <taxon>Izhakiella</taxon>
    </lineage>
</organism>
<evidence type="ECO:0000313" key="5">
    <source>
        <dbReference type="EMBL" id="OON40751.1"/>
    </source>
</evidence>